<dbReference type="PROSITE" id="PS51694">
    <property type="entry name" value="PEPTIDASE_M66"/>
    <property type="match status" value="1"/>
</dbReference>
<keyword evidence="4 6" id="KW-0862">Zinc</keyword>
<keyword evidence="1 6" id="KW-0645">Protease</keyword>
<dbReference type="InterPro" id="IPR022218">
    <property type="entry name" value="TagA_dom"/>
</dbReference>
<dbReference type="GO" id="GO:0046872">
    <property type="term" value="F:metal ion binding"/>
    <property type="evidence" value="ECO:0007669"/>
    <property type="project" value="UniProtKB-UniRule"/>
</dbReference>
<dbReference type="Proteomes" id="UP000094936">
    <property type="component" value="Unassembled WGS sequence"/>
</dbReference>
<dbReference type="PANTHER" id="PTHR39540">
    <property type="match status" value="1"/>
</dbReference>
<dbReference type="GO" id="GO:0006508">
    <property type="term" value="P:proteolysis"/>
    <property type="evidence" value="ECO:0007669"/>
    <property type="project" value="UniProtKB-UniRule"/>
</dbReference>
<feature type="compositionally biased region" description="Acidic residues" evidence="7">
    <location>
        <begin position="10"/>
        <end position="25"/>
    </location>
</feature>
<dbReference type="GO" id="GO:0004222">
    <property type="term" value="F:metalloendopeptidase activity"/>
    <property type="evidence" value="ECO:0007669"/>
    <property type="project" value="UniProtKB-UniRule"/>
</dbReference>
<evidence type="ECO:0000256" key="3">
    <source>
        <dbReference type="ARBA" id="ARBA00022801"/>
    </source>
</evidence>
<protein>
    <recommendedName>
        <fullName evidence="8">Peptidase M66 domain-containing protein</fullName>
    </recommendedName>
</protein>
<dbReference type="PANTHER" id="PTHR39540:SF1">
    <property type="entry name" value="DICTOMALLEIN-1-RELATED"/>
    <property type="match status" value="1"/>
</dbReference>
<dbReference type="InterPro" id="IPR019503">
    <property type="entry name" value="Peptidase_M66_dom"/>
</dbReference>
<evidence type="ECO:0000256" key="2">
    <source>
        <dbReference type="ARBA" id="ARBA00022723"/>
    </source>
</evidence>
<comment type="caution">
    <text evidence="9">The sequence shown here is derived from an EMBL/GenBank/DDBJ whole genome shotgun (WGS) entry which is preliminary data.</text>
</comment>
<dbReference type="Pfam" id="PF10462">
    <property type="entry name" value="Peptidase_M66"/>
    <property type="match status" value="1"/>
</dbReference>
<keyword evidence="5 6" id="KW-0482">Metalloprotease</keyword>
<name>A0A1C3EIQ0_9GAMM</name>
<keyword evidence="2 6" id="KW-0479">Metal-binding</keyword>
<evidence type="ECO:0000256" key="7">
    <source>
        <dbReference type="SAM" id="MobiDB-lite"/>
    </source>
</evidence>
<evidence type="ECO:0000313" key="9">
    <source>
        <dbReference type="EMBL" id="ODA33107.1"/>
    </source>
</evidence>
<evidence type="ECO:0000256" key="4">
    <source>
        <dbReference type="ARBA" id="ARBA00022833"/>
    </source>
</evidence>
<accession>A0A1C3EIQ0</accession>
<dbReference type="InterPro" id="IPR051256">
    <property type="entry name" value="Dictomallein"/>
</dbReference>
<keyword evidence="3 6" id="KW-0378">Hydrolase</keyword>
<dbReference type="OrthoDB" id="6229465at2"/>
<evidence type="ECO:0000256" key="6">
    <source>
        <dbReference type="PROSITE-ProRule" id="PRU01031"/>
    </source>
</evidence>
<feature type="non-terminal residue" evidence="9">
    <location>
        <position position="1"/>
    </location>
</feature>
<evidence type="ECO:0000256" key="1">
    <source>
        <dbReference type="ARBA" id="ARBA00022670"/>
    </source>
</evidence>
<sequence length="814" mass="90126">GRDGVGNNADNDDDGDGVADEDDQFPLDKTKAGRHTIKHESYIAFNENSFNDLDGELSAYVLFAQHSIIPAGNHIQGDVQPHLVGNRKTLVMVKPDKVAGSGDSLTMQVLDREGQARLSIPMDSPRWLPLIAGQLEVSADFAWSGSMSDFDLPSSFDATVPGQAALSELDEAKFLEIFETADTVKVSTYNGGWRRSFHLPSSKELDGKKIVFQSSAGYDSTIFYGQSSALLRTNTTKVFVNYAGVWLSSADVELTKVKYGENFWSASIPAELIKPGMSLRFSHADSDLASTTGTLNDIKVGAPTEVLIHTIDVGMLTKNRGEFRFQDDEEHTRQYFHTIPTSRLVVSIYEPQHFKEIMMADGRLLKDKAPDSGGWHTGSMREVIGKTLISLGINNANYGINVSDVTRQRHPYTVAQMTAHNTIGVYKNGPVVHGGSGGSGMVTLDYSIGNEWSHEIGHNYDLWHYPGGFNGSVHRPADQVNSTWGWDSDNNIFMANFHKSIGGQACYQGLCQDPFLRFRFGDDPMGGGSPHVPSFNAFTLHTPFSAQFLQDFLEEKAVFSEASSTGFMKWDSDSQTMREWEHRVPVKTYAVIPPAAADEASVARKIARYDGVSVHFWDGKWTRHIHIPAASAENKEKVVLVQHSAGYTSILHINGGTVELNKGFSKIYQSDGKTWAELTDEPDTTKPRKPIRFGVPVTTLVGFFDPDKQLTSYIYPALHGSYGMVYPEDKLSTRLPDDCHLEVTTASGLKTFELARYRLVETQMNQFQVNIETSSQPSRAEIICGGERVATRLLKMPTEEAKEKLNTYVMPKPQ</sequence>
<dbReference type="Gene3D" id="2.60.120.1230">
    <property type="match status" value="2"/>
</dbReference>
<feature type="binding site" evidence="6">
    <location>
        <position position="458"/>
    </location>
    <ligand>
        <name>Zn(2+)</name>
        <dbReference type="ChEBI" id="CHEBI:29105"/>
        <note>catalytic</note>
    </ligand>
</feature>
<feature type="binding site" evidence="6">
    <location>
        <position position="454"/>
    </location>
    <ligand>
        <name>Zn(2+)</name>
        <dbReference type="ChEBI" id="CHEBI:29105"/>
        <note>catalytic</note>
    </ligand>
</feature>
<feature type="region of interest" description="Disordered" evidence="7">
    <location>
        <begin position="1"/>
        <end position="32"/>
    </location>
</feature>
<dbReference type="RefSeq" id="WP_068902467.1">
    <property type="nucleotide sequence ID" value="NZ_LYBM01000019.1"/>
</dbReference>
<proteinExistence type="predicted"/>
<feature type="domain" description="Peptidase M66" evidence="8">
    <location>
        <begin position="305"/>
        <end position="559"/>
    </location>
</feature>
<dbReference type="Pfam" id="PF12561">
    <property type="entry name" value="TagA"/>
    <property type="match status" value="1"/>
</dbReference>
<organism evidence="9 10">
    <name type="scientific">Veronia pacifica</name>
    <dbReference type="NCBI Taxonomy" id="1080227"/>
    <lineage>
        <taxon>Bacteria</taxon>
        <taxon>Pseudomonadati</taxon>
        <taxon>Pseudomonadota</taxon>
        <taxon>Gammaproteobacteria</taxon>
        <taxon>Vibrionales</taxon>
        <taxon>Vibrionaceae</taxon>
        <taxon>Veronia</taxon>
    </lineage>
</organism>
<comment type="cofactor">
    <cofactor evidence="6">
        <name>Zn(2+)</name>
        <dbReference type="ChEBI" id="CHEBI:29105"/>
    </cofactor>
    <text evidence="6">Binds 1 zinc ion per subunit.</text>
</comment>
<dbReference type="AlphaFoldDB" id="A0A1C3EIQ0"/>
<evidence type="ECO:0000259" key="8">
    <source>
        <dbReference type="PROSITE" id="PS51694"/>
    </source>
</evidence>
<dbReference type="EMBL" id="LYBM01000019">
    <property type="protein sequence ID" value="ODA33107.1"/>
    <property type="molecule type" value="Genomic_DNA"/>
</dbReference>
<feature type="active site" evidence="6">
    <location>
        <position position="455"/>
    </location>
</feature>
<feature type="binding site" evidence="6">
    <location>
        <position position="464"/>
    </location>
    <ligand>
        <name>Zn(2+)</name>
        <dbReference type="ChEBI" id="CHEBI:29105"/>
        <note>catalytic</note>
    </ligand>
</feature>
<dbReference type="STRING" id="1080227.A8L45_11765"/>
<evidence type="ECO:0000313" key="10">
    <source>
        <dbReference type="Proteomes" id="UP000094936"/>
    </source>
</evidence>
<reference evidence="9 10" key="1">
    <citation type="submission" date="2016-05" db="EMBL/GenBank/DDBJ databases">
        <title>Genomic Taxonomy of the Vibrionaceae.</title>
        <authorList>
            <person name="Gomez-Gil B."/>
            <person name="Enciso-Ibarra J."/>
        </authorList>
    </citation>
    <scope>NUCLEOTIDE SEQUENCE [LARGE SCALE GENOMIC DNA]</scope>
    <source>
        <strain evidence="9 10">CAIM 1920</strain>
    </source>
</reference>
<dbReference type="Pfam" id="PF20944">
    <property type="entry name" value="StcE_b-sandwich"/>
    <property type="match status" value="2"/>
</dbReference>
<keyword evidence="10" id="KW-1185">Reference proteome</keyword>
<gene>
    <name evidence="9" type="ORF">A8L45_11765</name>
</gene>
<evidence type="ECO:0000256" key="5">
    <source>
        <dbReference type="ARBA" id="ARBA00023049"/>
    </source>
</evidence>
<dbReference type="InterPro" id="IPR048990">
    <property type="entry name" value="StcE_b-sandwich"/>
</dbReference>